<proteinExistence type="predicted"/>
<reference evidence="2 3" key="1">
    <citation type="journal article" date="2019" name="PLoS Negl. Trop. Dis.">
        <title>Whole genome sequencing of Entamoeba nuttalli reveals mammalian host-related molecular signatures and a novel octapeptide-repeat surface protein.</title>
        <authorList>
            <person name="Tanaka M."/>
            <person name="Makiuchi T."/>
            <person name="Komiyama T."/>
            <person name="Shiina T."/>
            <person name="Osaki K."/>
            <person name="Tachibana H."/>
        </authorList>
    </citation>
    <scope>NUCLEOTIDE SEQUENCE [LARGE SCALE GENOMIC DNA]</scope>
    <source>
        <strain evidence="2 3">P19-061405</strain>
    </source>
</reference>
<keyword evidence="1" id="KW-0175">Coiled coil</keyword>
<organism evidence="2 3">
    <name type="scientific">Entamoeba nuttalli</name>
    <dbReference type="NCBI Taxonomy" id="412467"/>
    <lineage>
        <taxon>Eukaryota</taxon>
        <taxon>Amoebozoa</taxon>
        <taxon>Evosea</taxon>
        <taxon>Archamoebae</taxon>
        <taxon>Mastigamoebida</taxon>
        <taxon>Entamoebidae</taxon>
        <taxon>Entamoeba</taxon>
    </lineage>
</organism>
<gene>
    <name evidence="2" type="ORF">ENUP19_0150G0016</name>
</gene>
<name>A0ABQ0DKY6_9EUKA</name>
<evidence type="ECO:0000256" key="1">
    <source>
        <dbReference type="SAM" id="Coils"/>
    </source>
</evidence>
<comment type="caution">
    <text evidence="2">The sequence shown here is derived from an EMBL/GenBank/DDBJ whole genome shotgun (WGS) entry which is preliminary data.</text>
</comment>
<dbReference type="Proteomes" id="UP001628156">
    <property type="component" value="Unassembled WGS sequence"/>
</dbReference>
<protein>
    <submittedName>
        <fullName evidence="2">Uncharacterized protein</fullName>
    </submittedName>
</protein>
<sequence length="113" mass="13419">MNNETPLETTNDLKQLYEIIHNKINIEMRELEEMAKNLEKKKRDITELTQSYLIAKQNAEMEQKKVINEKKKNKSLKQMTSINQQILSINEEIESWIKENNIDFDITSSDNTF</sequence>
<accession>A0ABQ0DKY6</accession>
<evidence type="ECO:0000313" key="2">
    <source>
        <dbReference type="EMBL" id="GAB1223520.1"/>
    </source>
</evidence>
<evidence type="ECO:0000313" key="3">
    <source>
        <dbReference type="Proteomes" id="UP001628156"/>
    </source>
</evidence>
<feature type="coiled-coil region" evidence="1">
    <location>
        <begin position="21"/>
        <end position="74"/>
    </location>
</feature>
<dbReference type="EMBL" id="BAAFRS010000150">
    <property type="protein sequence ID" value="GAB1223520.1"/>
    <property type="molecule type" value="Genomic_DNA"/>
</dbReference>
<keyword evidence="3" id="KW-1185">Reference proteome</keyword>